<dbReference type="Proteomes" id="UP000663832">
    <property type="component" value="Unassembled WGS sequence"/>
</dbReference>
<accession>A0A814IGL1</accession>
<dbReference type="PROSITE" id="PS50026">
    <property type="entry name" value="EGF_3"/>
    <property type="match status" value="1"/>
</dbReference>
<feature type="transmembrane region" description="Helical" evidence="13">
    <location>
        <begin position="97"/>
        <end position="115"/>
    </location>
</feature>
<dbReference type="EMBL" id="CAJNOM010000090">
    <property type="protein sequence ID" value="CAF1024277.1"/>
    <property type="molecule type" value="Genomic_DNA"/>
</dbReference>
<keyword evidence="5" id="KW-0297">G-protein coupled receptor</keyword>
<evidence type="ECO:0000313" key="18">
    <source>
        <dbReference type="Proteomes" id="UP000663832"/>
    </source>
</evidence>
<evidence type="ECO:0000259" key="14">
    <source>
        <dbReference type="PROSITE" id="PS50026"/>
    </source>
</evidence>
<evidence type="ECO:0008006" key="19">
    <source>
        <dbReference type="Google" id="ProtNLM"/>
    </source>
</evidence>
<dbReference type="GO" id="GO:0005886">
    <property type="term" value="C:plasma membrane"/>
    <property type="evidence" value="ECO:0007669"/>
    <property type="project" value="TreeGrafter"/>
</dbReference>
<evidence type="ECO:0000256" key="8">
    <source>
        <dbReference type="ARBA" id="ARBA00023170"/>
    </source>
</evidence>
<dbReference type="Gene3D" id="2.10.25.10">
    <property type="entry name" value="Laminin"/>
    <property type="match status" value="1"/>
</dbReference>
<dbReference type="OrthoDB" id="283575at2759"/>
<feature type="transmembrane region" description="Helical" evidence="13">
    <location>
        <begin position="136"/>
        <end position="156"/>
    </location>
</feature>
<dbReference type="PROSITE" id="PS50262">
    <property type="entry name" value="G_PROTEIN_RECEP_F1_2"/>
    <property type="match status" value="1"/>
</dbReference>
<dbReference type="PANTHER" id="PTHR24243:SF230">
    <property type="entry name" value="G-PROTEIN COUPLED RECEPTORS FAMILY 1 PROFILE DOMAIN-CONTAINING PROTEIN"/>
    <property type="match status" value="1"/>
</dbReference>
<feature type="transmembrane region" description="Helical" evidence="13">
    <location>
        <begin position="54"/>
        <end position="77"/>
    </location>
</feature>
<organism evidence="17 18">
    <name type="scientific">Adineta steineri</name>
    <dbReference type="NCBI Taxonomy" id="433720"/>
    <lineage>
        <taxon>Eukaryota</taxon>
        <taxon>Metazoa</taxon>
        <taxon>Spiralia</taxon>
        <taxon>Gnathifera</taxon>
        <taxon>Rotifera</taxon>
        <taxon>Eurotatoria</taxon>
        <taxon>Bdelloidea</taxon>
        <taxon>Adinetida</taxon>
        <taxon>Adinetidae</taxon>
        <taxon>Adineta</taxon>
    </lineage>
</organism>
<dbReference type="PROSITE" id="PS51125">
    <property type="entry name" value="NHL"/>
    <property type="match status" value="1"/>
</dbReference>
<feature type="transmembrane region" description="Helical" evidence="13">
    <location>
        <begin position="272"/>
        <end position="296"/>
    </location>
</feature>
<dbReference type="Gene3D" id="1.20.1070.10">
    <property type="entry name" value="Rhodopsin 7-helix transmembrane proteins"/>
    <property type="match status" value="1"/>
</dbReference>
<keyword evidence="18" id="KW-1185">Reference proteome</keyword>
<dbReference type="EMBL" id="CAJNOM010000074">
    <property type="protein sequence ID" value="CAF0985712.1"/>
    <property type="molecule type" value="Genomic_DNA"/>
</dbReference>
<dbReference type="GO" id="GO:0005509">
    <property type="term" value="F:calcium ion binding"/>
    <property type="evidence" value="ECO:0007669"/>
    <property type="project" value="InterPro"/>
</dbReference>
<evidence type="ECO:0000256" key="12">
    <source>
        <dbReference type="SAM" id="MobiDB-lite"/>
    </source>
</evidence>
<comment type="caution">
    <text evidence="17">The sequence shown here is derived from an EMBL/GenBank/DDBJ whole genome shotgun (WGS) entry which is preliminary data.</text>
</comment>
<dbReference type="SUPFAM" id="SSF57196">
    <property type="entry name" value="EGF/Laminin"/>
    <property type="match status" value="1"/>
</dbReference>
<dbReference type="InterPro" id="IPR000276">
    <property type="entry name" value="GPCR_Rhodpsn"/>
</dbReference>
<dbReference type="CDD" id="cd05819">
    <property type="entry name" value="NHL"/>
    <property type="match status" value="1"/>
</dbReference>
<comment type="subcellular location">
    <subcellularLocation>
        <location evidence="1">Membrane</location>
        <topology evidence="1">Multi-pass membrane protein</topology>
    </subcellularLocation>
</comment>
<keyword evidence="10" id="KW-0245">EGF-like domain</keyword>
<evidence type="ECO:0000259" key="15">
    <source>
        <dbReference type="PROSITE" id="PS50262"/>
    </source>
</evidence>
<feature type="transmembrane region" description="Helical" evidence="13">
    <location>
        <begin position="186"/>
        <end position="208"/>
    </location>
</feature>
<dbReference type="Pfam" id="PF01436">
    <property type="entry name" value="NHL"/>
    <property type="match status" value="1"/>
</dbReference>
<dbReference type="InterPro" id="IPR001258">
    <property type="entry name" value="NHL_repeat"/>
</dbReference>
<feature type="domain" description="G-protein coupled receptors family 1 profile" evidence="15">
    <location>
        <begin position="35"/>
        <end position="335"/>
    </location>
</feature>
<evidence type="ECO:0000256" key="6">
    <source>
        <dbReference type="ARBA" id="ARBA00023136"/>
    </source>
</evidence>
<evidence type="ECO:0000256" key="3">
    <source>
        <dbReference type="ARBA" id="ARBA00022737"/>
    </source>
</evidence>
<dbReference type="Pfam" id="PF00001">
    <property type="entry name" value="7tm_1"/>
    <property type="match status" value="1"/>
</dbReference>
<keyword evidence="4 13" id="KW-1133">Transmembrane helix</keyword>
<protein>
    <recommendedName>
        <fullName evidence="19">G-protein coupled receptors family 1 profile domain-containing protein</fullName>
    </recommendedName>
</protein>
<sequence>MNNTTSSASSINFSLLNQIINRYIAIPLLFFGLIGNSLNIFVFTRKIFRNNICVIYFLVSTLFDILSLIAGLFSRILNGFNMDPSQNSVVLCKLRFFTAYFSAYAAAWFISLACIERYLSSSTDIYKRQFITMKRTYLSIIFVTLLGFLTFGEHAYCININQDLLGAPQSCYQLQRNIQCQIADSLMQFIFEILIPVLMMIVFGFLTLRNIHARYRRISVIPTHNTAVPMTTMRIGNHHSTLQNPRNNKRASKSQPSARQVQRKTQKRDAQLIALLLIQIIIFIVSSFPISIYKLYSVATISNTKSILQKSIEGTIFNMCVISLFLNNSIKFYIYTLYGVPFNQPKFCPSTTWNPNAITFANASIAGACSNVIFINKTNGIYITENCNSQVQVWSEGNMTPVRTMSFGLNQPQGLFVADDNAVFIDNAKYNGRVERWALNSTSGTIVMNVTGPCYSLFVDINNALYCSIGTQNMVVKVSLNSGIIVPTIAAGTGGAGSSYRKLNNPHGIFVDNNLTLYVADCSNNRIQSFAFNQTNGTTIAGTGASGTISLTCPTGIMFDADEYLFIVEYGGSRIIGSSFNGFRCIAGCRGPGSSPSQLNTPYSFSFDSYGNIFVADQTNCRIQKFLLSTNSCSICNQTSNTTFYCLCEVGWYGIHCEAKIDYCENITCLNGGICRSSLLNYTCECLGEGFSGRYCEIISTKTTAHRMVSKSFAFIVIVVSIITFMFIIVLDILKYCFNVDPMRKELQKLKQKKKKKKCPVIVKYVYIDAPSIQPSEVPFLSAEETAM</sequence>
<evidence type="ECO:0000256" key="7">
    <source>
        <dbReference type="ARBA" id="ARBA00023157"/>
    </source>
</evidence>
<dbReference type="InterPro" id="IPR017452">
    <property type="entry name" value="GPCR_Rhodpsn_7TM"/>
</dbReference>
<dbReference type="InterPro" id="IPR001881">
    <property type="entry name" value="EGF-like_Ca-bd_dom"/>
</dbReference>
<feature type="repeat" description="NHL" evidence="11">
    <location>
        <begin position="494"/>
        <end position="533"/>
    </location>
</feature>
<comment type="caution">
    <text evidence="10">Lacks conserved residue(s) required for the propagation of feature annotation.</text>
</comment>
<evidence type="ECO:0000256" key="1">
    <source>
        <dbReference type="ARBA" id="ARBA00004141"/>
    </source>
</evidence>
<evidence type="ECO:0000256" key="4">
    <source>
        <dbReference type="ARBA" id="ARBA00022989"/>
    </source>
</evidence>
<dbReference type="CDD" id="cd00054">
    <property type="entry name" value="EGF_CA"/>
    <property type="match status" value="1"/>
</dbReference>
<dbReference type="PROSITE" id="PS00022">
    <property type="entry name" value="EGF_1"/>
    <property type="match status" value="1"/>
</dbReference>
<dbReference type="SMART" id="SM00181">
    <property type="entry name" value="EGF"/>
    <property type="match status" value="2"/>
</dbReference>
<evidence type="ECO:0000256" key="13">
    <source>
        <dbReference type="SAM" id="Phobius"/>
    </source>
</evidence>
<keyword evidence="9" id="KW-0807">Transducer</keyword>
<dbReference type="InterPro" id="IPR000742">
    <property type="entry name" value="EGF"/>
</dbReference>
<dbReference type="InterPro" id="IPR011042">
    <property type="entry name" value="6-blade_b-propeller_TolB-like"/>
</dbReference>
<evidence type="ECO:0000256" key="11">
    <source>
        <dbReference type="PROSITE-ProRule" id="PRU00504"/>
    </source>
</evidence>
<keyword evidence="2 13" id="KW-0812">Transmembrane</keyword>
<dbReference type="AlphaFoldDB" id="A0A814IGL1"/>
<evidence type="ECO:0000256" key="2">
    <source>
        <dbReference type="ARBA" id="ARBA00022692"/>
    </source>
</evidence>
<feature type="region of interest" description="Disordered" evidence="12">
    <location>
        <begin position="238"/>
        <end position="264"/>
    </location>
</feature>
<feature type="transmembrane region" description="Helical" evidence="13">
    <location>
        <begin position="713"/>
        <end position="734"/>
    </location>
</feature>
<evidence type="ECO:0000256" key="9">
    <source>
        <dbReference type="ARBA" id="ARBA00023224"/>
    </source>
</evidence>
<keyword evidence="7" id="KW-1015">Disulfide bond</keyword>
<evidence type="ECO:0000313" key="16">
    <source>
        <dbReference type="EMBL" id="CAF0985712.1"/>
    </source>
</evidence>
<reference evidence="17" key="1">
    <citation type="submission" date="2021-02" db="EMBL/GenBank/DDBJ databases">
        <authorList>
            <person name="Nowell W R."/>
        </authorList>
    </citation>
    <scope>NUCLEOTIDE SEQUENCE</scope>
</reference>
<keyword evidence="3" id="KW-0677">Repeat</keyword>
<dbReference type="PROSITE" id="PS01186">
    <property type="entry name" value="EGF_2"/>
    <property type="match status" value="1"/>
</dbReference>
<dbReference type="SUPFAM" id="SSF101898">
    <property type="entry name" value="NHL repeat"/>
    <property type="match status" value="1"/>
</dbReference>
<dbReference type="PANTHER" id="PTHR24243">
    <property type="entry name" value="G-PROTEIN COUPLED RECEPTOR"/>
    <property type="match status" value="1"/>
</dbReference>
<dbReference type="Gene3D" id="2.120.10.30">
    <property type="entry name" value="TolB, C-terminal domain"/>
    <property type="match status" value="1"/>
</dbReference>
<proteinExistence type="predicted"/>
<evidence type="ECO:0000313" key="17">
    <source>
        <dbReference type="EMBL" id="CAF1024277.1"/>
    </source>
</evidence>
<dbReference type="SUPFAM" id="SSF81321">
    <property type="entry name" value="Family A G protein-coupled receptor-like"/>
    <property type="match status" value="1"/>
</dbReference>
<keyword evidence="8" id="KW-0675">Receptor</keyword>
<evidence type="ECO:0000256" key="5">
    <source>
        <dbReference type="ARBA" id="ARBA00023040"/>
    </source>
</evidence>
<keyword evidence="6 13" id="KW-0472">Membrane</keyword>
<feature type="transmembrane region" description="Helical" evidence="13">
    <location>
        <begin position="20"/>
        <end position="42"/>
    </location>
</feature>
<feature type="domain" description="EGF-like" evidence="14">
    <location>
        <begin position="660"/>
        <end position="697"/>
    </location>
</feature>
<name>A0A814IGL1_9BILA</name>
<gene>
    <name evidence="16" type="ORF">QVE165_LOCUS14109</name>
    <name evidence="17" type="ORF">QVE165_LOCUS16177</name>
</gene>
<evidence type="ECO:0000256" key="10">
    <source>
        <dbReference type="PROSITE-ProRule" id="PRU00076"/>
    </source>
</evidence>
<dbReference type="GO" id="GO:0004930">
    <property type="term" value="F:G protein-coupled receptor activity"/>
    <property type="evidence" value="ECO:0007669"/>
    <property type="project" value="UniProtKB-KW"/>
</dbReference>
<dbReference type="SMART" id="SM00179">
    <property type="entry name" value="EGF_CA"/>
    <property type="match status" value="1"/>
</dbReference>